<dbReference type="Gene3D" id="3.90.79.10">
    <property type="entry name" value="Nucleoside Triphosphate Pyrophosphohydrolase"/>
    <property type="match status" value="1"/>
</dbReference>
<evidence type="ECO:0000259" key="2">
    <source>
        <dbReference type="Pfam" id="PF01764"/>
    </source>
</evidence>
<dbReference type="InterPro" id="IPR016706">
    <property type="entry name" value="Cleav_polyA_spec_factor_su5"/>
</dbReference>
<dbReference type="CDD" id="cd18871">
    <property type="entry name" value="NUDIX_Cfim25_Nudt21"/>
    <property type="match status" value="1"/>
</dbReference>
<dbReference type="Gene3D" id="3.40.50.1820">
    <property type="entry name" value="alpha/beta hydrolase"/>
    <property type="match status" value="1"/>
</dbReference>
<feature type="region of interest" description="Disordered" evidence="1">
    <location>
        <begin position="1"/>
        <end position="20"/>
    </location>
</feature>
<dbReference type="InterPro" id="IPR005592">
    <property type="entry name" value="Mono/diacylglycerol_lipase_N"/>
</dbReference>
<dbReference type="Pfam" id="PF03893">
    <property type="entry name" value="Lipase3_N"/>
    <property type="match status" value="1"/>
</dbReference>
<dbReference type="InterPro" id="IPR002921">
    <property type="entry name" value="Fungal_lipase-type"/>
</dbReference>
<proteinExistence type="predicted"/>
<gene>
    <name evidence="4" type="ORF">N7505_005900</name>
</gene>
<reference evidence="4 5" key="1">
    <citation type="journal article" date="2023" name="IMA Fungus">
        <title>Comparative genomic study of the Penicillium genus elucidates a diverse pangenome and 15 lateral gene transfer events.</title>
        <authorList>
            <person name="Petersen C."/>
            <person name="Sorensen T."/>
            <person name="Nielsen M.R."/>
            <person name="Sondergaard T.E."/>
            <person name="Sorensen J.L."/>
            <person name="Fitzpatrick D.A."/>
            <person name="Frisvad J.C."/>
            <person name="Nielsen K.L."/>
        </authorList>
    </citation>
    <scope>NUCLEOTIDE SEQUENCE [LARGE SCALE GENOMIC DNA]</scope>
    <source>
        <strain evidence="4 5">IBT 3361</strain>
    </source>
</reference>
<dbReference type="Proteomes" id="UP001220256">
    <property type="component" value="Unassembled WGS sequence"/>
</dbReference>
<organism evidence="4 5">
    <name type="scientific">Penicillium chrysogenum</name>
    <name type="common">Penicillium notatum</name>
    <dbReference type="NCBI Taxonomy" id="5076"/>
    <lineage>
        <taxon>Eukaryota</taxon>
        <taxon>Fungi</taxon>
        <taxon>Dikarya</taxon>
        <taxon>Ascomycota</taxon>
        <taxon>Pezizomycotina</taxon>
        <taxon>Eurotiomycetes</taxon>
        <taxon>Eurotiomycetidae</taxon>
        <taxon>Eurotiales</taxon>
        <taxon>Aspergillaceae</taxon>
        <taxon>Penicillium</taxon>
        <taxon>Penicillium chrysogenum species complex</taxon>
    </lineage>
</organism>
<evidence type="ECO:0000259" key="3">
    <source>
        <dbReference type="Pfam" id="PF03893"/>
    </source>
</evidence>
<dbReference type="PANTHER" id="PTHR13047">
    <property type="entry name" value="PRE-MRNA CLEAVAGE FACTOR IM, 25KD SUBUNIT"/>
    <property type="match status" value="1"/>
</dbReference>
<dbReference type="Pfam" id="PF13869">
    <property type="entry name" value="NUDIX_2"/>
    <property type="match status" value="1"/>
</dbReference>
<dbReference type="CDD" id="cd00519">
    <property type="entry name" value="Lipase_3"/>
    <property type="match status" value="1"/>
</dbReference>
<dbReference type="InterPro" id="IPR029058">
    <property type="entry name" value="AB_hydrolase_fold"/>
</dbReference>
<feature type="domain" description="Mono-/di-acylglycerol lipase N-terminal" evidence="3">
    <location>
        <begin position="265"/>
        <end position="327"/>
    </location>
</feature>
<protein>
    <recommendedName>
        <fullName evidence="6">Lipase</fullName>
    </recommendedName>
</protein>
<evidence type="ECO:0008006" key="6">
    <source>
        <dbReference type="Google" id="ProtNLM"/>
    </source>
</evidence>
<evidence type="ECO:0000313" key="5">
    <source>
        <dbReference type="Proteomes" id="UP001220256"/>
    </source>
</evidence>
<evidence type="ECO:0000256" key="1">
    <source>
        <dbReference type="SAM" id="MobiDB-lite"/>
    </source>
</evidence>
<dbReference type="EMBL" id="JAPVEB010000003">
    <property type="protein sequence ID" value="KAJ5270142.1"/>
    <property type="molecule type" value="Genomic_DNA"/>
</dbReference>
<dbReference type="SUPFAM" id="SSF53474">
    <property type="entry name" value="alpha/beta-Hydrolases"/>
    <property type="match status" value="1"/>
</dbReference>
<keyword evidence="5" id="KW-1185">Reference proteome</keyword>
<evidence type="ECO:0000313" key="4">
    <source>
        <dbReference type="EMBL" id="KAJ5270142.1"/>
    </source>
</evidence>
<name>A0ABQ8WJ96_PENCH</name>
<sequence>MATTTQDVPVSGHPPIVPKDFTAQQPETVRLYPLSNYTFGTKETQPEEDPSVLARLKRLEEQYRLHGMRRTCEGILVCHEHNHPHVLMLQIANAFFKLPGDYLHHEDDEIEGFKKRLNERLAPVGSQFSGEGVNDDWEISDTLAQWWRPNFETFMYPFLPAHVTRPKECKKLYFIRLPKKKVLSVPKNMKLLAVPLFELYDNTARYGPQLSAIPHLLSRYNFEMVDENDNIVAVTPGTPLPPGYTIPPRVLLSGDGADDGQDTALAVVTVAAPSRSVPRDVSTDVLNQLTRFSQWAAASYCTNNNDSTGDALSCEEDNCPLVESADTISLYEFDKVCSYGNVAGFLAADKTNKLLVVSFRGSRSISTWIANINFGLTDASSICSDCEAHSGFLESWETVADDLTAKIKAAQTTYPGYTLVLTGHSFGAALATLGGSVLRNAGYEPNVYSYGQPRVGNEALAKYITEQGSLWRVTHQDDLVPKLPPASVGFSHASPEYWITSDDDTTVTSSDIDVIEGVGSKSGNAGTLNPDVGAHSWYLGPITACQ</sequence>
<feature type="domain" description="Fungal lipase-type" evidence="2">
    <location>
        <begin position="356"/>
        <end position="486"/>
    </location>
</feature>
<dbReference type="Pfam" id="PF01764">
    <property type="entry name" value="Lipase_3"/>
    <property type="match status" value="1"/>
</dbReference>
<comment type="caution">
    <text evidence="4">The sequence shown here is derived from an EMBL/GenBank/DDBJ whole genome shotgun (WGS) entry which is preliminary data.</text>
</comment>
<accession>A0ABQ8WJ96</accession>